<dbReference type="EMBL" id="LQYE01000007">
    <property type="protein sequence ID" value="OAT69385.1"/>
    <property type="molecule type" value="Genomic_DNA"/>
</dbReference>
<evidence type="ECO:0008006" key="3">
    <source>
        <dbReference type="Google" id="ProtNLM"/>
    </source>
</evidence>
<reference evidence="1 2" key="1">
    <citation type="submission" date="2016-01" db="EMBL/GenBank/DDBJ databases">
        <title>Mycobacterium immunogenum strain CD11_6 genome sequencing and assembly.</title>
        <authorList>
            <person name="Kaur G."/>
            <person name="Nair G.R."/>
            <person name="Mayilraj S."/>
        </authorList>
    </citation>
    <scope>NUCLEOTIDE SEQUENCE [LARGE SCALE GENOMIC DNA]</scope>
    <source>
        <strain evidence="1 2">CD11-6</strain>
    </source>
</reference>
<organism evidence="1 2">
    <name type="scientific">Mycobacteroides immunogenum</name>
    <dbReference type="NCBI Taxonomy" id="83262"/>
    <lineage>
        <taxon>Bacteria</taxon>
        <taxon>Bacillati</taxon>
        <taxon>Actinomycetota</taxon>
        <taxon>Actinomycetes</taxon>
        <taxon>Mycobacteriales</taxon>
        <taxon>Mycobacteriaceae</taxon>
        <taxon>Mycobacteroides</taxon>
    </lineage>
</organism>
<accession>A0A179VEH4</accession>
<name>A0A179VEH4_9MYCO</name>
<sequence>MRAVQHWGRWTAELGTRVDGQPATVDLDDFGGSQILVVAGMTGAGKTSLLSYMVGQWDEVGTRVLVIDDKGSIPYDGFELLDSVWRQGGWSNIWRSGMTPVVVLCEGLDHRAFEHYAKRFGFRECPPGVRIVVAAQTPSRPRALAGALFQGWAKAFERSGLERRVEVLLTVGRSSEGQVERSGRMLAGGEVVAFTPEQVRLRELGVRPNSRMVSIVDRD</sequence>
<protein>
    <recommendedName>
        <fullName evidence="3">DUF87 domain-containing protein</fullName>
    </recommendedName>
</protein>
<dbReference type="Gene3D" id="3.40.50.300">
    <property type="entry name" value="P-loop containing nucleotide triphosphate hydrolases"/>
    <property type="match status" value="1"/>
</dbReference>
<gene>
    <name evidence="1" type="ORF">AWB85_21725</name>
</gene>
<evidence type="ECO:0000313" key="1">
    <source>
        <dbReference type="EMBL" id="OAT69385.1"/>
    </source>
</evidence>
<proteinExistence type="predicted"/>
<dbReference type="AlphaFoldDB" id="A0A179VEH4"/>
<dbReference type="Proteomes" id="UP000186919">
    <property type="component" value="Unassembled WGS sequence"/>
</dbReference>
<comment type="caution">
    <text evidence="1">The sequence shown here is derived from an EMBL/GenBank/DDBJ whole genome shotgun (WGS) entry which is preliminary data.</text>
</comment>
<dbReference type="SUPFAM" id="SSF52540">
    <property type="entry name" value="P-loop containing nucleoside triphosphate hydrolases"/>
    <property type="match status" value="1"/>
</dbReference>
<dbReference type="InterPro" id="IPR027417">
    <property type="entry name" value="P-loop_NTPase"/>
</dbReference>
<evidence type="ECO:0000313" key="2">
    <source>
        <dbReference type="Proteomes" id="UP000186919"/>
    </source>
</evidence>